<organism evidence="2">
    <name type="scientific">Anopheles triannulatus</name>
    <dbReference type="NCBI Taxonomy" id="58253"/>
    <lineage>
        <taxon>Eukaryota</taxon>
        <taxon>Metazoa</taxon>
        <taxon>Ecdysozoa</taxon>
        <taxon>Arthropoda</taxon>
        <taxon>Hexapoda</taxon>
        <taxon>Insecta</taxon>
        <taxon>Pterygota</taxon>
        <taxon>Neoptera</taxon>
        <taxon>Endopterygota</taxon>
        <taxon>Diptera</taxon>
        <taxon>Nematocera</taxon>
        <taxon>Culicoidea</taxon>
        <taxon>Culicidae</taxon>
        <taxon>Anophelinae</taxon>
        <taxon>Anopheles</taxon>
    </lineage>
</organism>
<sequence>MSCNPYRSMRNAAVLVYMLLAGGSLASRSRDCNCHLPSPPAPRDRFHEKRHHEKRARICRMLDQMLTIIPFFHDSTRAGANKSVNQTLQNVVVV</sequence>
<name>A0A2M4B4J0_9DIPT</name>
<reference evidence="2" key="1">
    <citation type="submission" date="2018-01" db="EMBL/GenBank/DDBJ databases">
        <title>An insight into the sialome of Amazonian anophelines.</title>
        <authorList>
            <person name="Ribeiro J.M."/>
            <person name="Scarpassa V."/>
            <person name="Calvo E."/>
        </authorList>
    </citation>
    <scope>NUCLEOTIDE SEQUENCE</scope>
    <source>
        <tissue evidence="2">Salivary glands</tissue>
    </source>
</reference>
<proteinExistence type="predicted"/>
<feature type="chain" id="PRO_5014888918" evidence="1">
    <location>
        <begin position="27"/>
        <end position="94"/>
    </location>
</feature>
<dbReference type="AlphaFoldDB" id="A0A2M4B4J0"/>
<keyword evidence="1" id="KW-0732">Signal</keyword>
<dbReference type="EMBL" id="GGFK01014600">
    <property type="protein sequence ID" value="MBW47921.1"/>
    <property type="molecule type" value="Transcribed_RNA"/>
</dbReference>
<protein>
    <submittedName>
        <fullName evidence="2">Putative secreted protein</fullName>
    </submittedName>
</protein>
<feature type="signal peptide" evidence="1">
    <location>
        <begin position="1"/>
        <end position="26"/>
    </location>
</feature>
<evidence type="ECO:0000313" key="2">
    <source>
        <dbReference type="EMBL" id="MBW47921.1"/>
    </source>
</evidence>
<evidence type="ECO:0000256" key="1">
    <source>
        <dbReference type="SAM" id="SignalP"/>
    </source>
</evidence>
<accession>A0A2M4B4J0</accession>